<reference evidence="1" key="1">
    <citation type="journal article" date="2021" name="Proc. Natl. Acad. Sci. U.S.A.">
        <title>A Catalog of Tens of Thousands of Viruses from Human Metagenomes Reveals Hidden Associations with Chronic Diseases.</title>
        <authorList>
            <person name="Tisza M.J."/>
            <person name="Buck C.B."/>
        </authorList>
    </citation>
    <scope>NUCLEOTIDE SEQUENCE</scope>
    <source>
        <strain evidence="1">CtMOb8</strain>
    </source>
</reference>
<organism evidence="1">
    <name type="scientific">Siphoviridae sp. ctMOb8</name>
    <dbReference type="NCBI Taxonomy" id="2825460"/>
    <lineage>
        <taxon>Viruses</taxon>
        <taxon>Duplodnaviria</taxon>
        <taxon>Heunggongvirae</taxon>
        <taxon>Uroviricota</taxon>
        <taxon>Caudoviricetes</taxon>
    </lineage>
</organism>
<name>A0A8S5Q0K5_9CAUD</name>
<proteinExistence type="predicted"/>
<protein>
    <submittedName>
        <fullName evidence="1">Uncharacterized protein</fullName>
    </submittedName>
</protein>
<accession>A0A8S5Q0K5</accession>
<sequence length="97" mass="11550">MSYNTEKIIVKNDDNGKKEEVELFYSTITDNVGITCGEQNVFFTEDEFKALAYLMRRCFYTRDMLDKMQVAIDRCKCPYNVFSSHYENTWELEVEKD</sequence>
<dbReference type="EMBL" id="BK015544">
    <property type="protein sequence ID" value="DAE12197.1"/>
    <property type="molecule type" value="Genomic_DNA"/>
</dbReference>
<evidence type="ECO:0000313" key="1">
    <source>
        <dbReference type="EMBL" id="DAE12197.1"/>
    </source>
</evidence>